<dbReference type="AlphaFoldDB" id="A0A2D2DN18"/>
<name>A0A2D2DN18_9BURK</name>
<dbReference type="EMBL" id="CP024608">
    <property type="protein sequence ID" value="ATQ76376.1"/>
    <property type="molecule type" value="Genomic_DNA"/>
</dbReference>
<evidence type="ECO:0000313" key="2">
    <source>
        <dbReference type="Proteomes" id="UP000229897"/>
    </source>
</evidence>
<accession>A0A2D2DN18</accession>
<organism evidence="1 2">
    <name type="scientific">Massilia violaceinigra</name>
    <dbReference type="NCBI Taxonomy" id="2045208"/>
    <lineage>
        <taxon>Bacteria</taxon>
        <taxon>Pseudomonadati</taxon>
        <taxon>Pseudomonadota</taxon>
        <taxon>Betaproteobacteria</taxon>
        <taxon>Burkholderiales</taxon>
        <taxon>Oxalobacteraceae</taxon>
        <taxon>Telluria group</taxon>
        <taxon>Massilia</taxon>
    </lineage>
</organism>
<dbReference type="Proteomes" id="UP000229897">
    <property type="component" value="Chromosome"/>
</dbReference>
<proteinExistence type="predicted"/>
<gene>
    <name evidence="1" type="ORF">CR152_18965</name>
</gene>
<dbReference type="RefSeq" id="WP_054267264.1">
    <property type="nucleotide sequence ID" value="NZ_CP024608.1"/>
</dbReference>
<keyword evidence="2" id="KW-1185">Reference proteome</keyword>
<dbReference type="Pfam" id="PF13665">
    <property type="entry name" value="Tox-PAAR-like"/>
    <property type="match status" value="1"/>
</dbReference>
<dbReference type="OrthoDB" id="5513456at2"/>
<protein>
    <submittedName>
        <fullName evidence="1">DUF4150 domain-containing protein</fullName>
    </submittedName>
</protein>
<evidence type="ECO:0000313" key="1">
    <source>
        <dbReference type="EMBL" id="ATQ76376.1"/>
    </source>
</evidence>
<sequence>MFLKTQLGLSLAPVDAKIPITSPNAAPAPMHIPNAFNILVGGTPAHNLATFAPMTMTLPGVGVASGTVMGPSREVTGKYNLLIKATPATRMTSMSIQNSTNAPGIYLVPGQFKVLAF</sequence>
<reference evidence="1" key="1">
    <citation type="submission" date="2017-10" db="EMBL/GenBank/DDBJ databases">
        <title>Massilia psychrophilum sp. nov., a novel purple-pigmented bacterium isolated from Tianshan glacier, Xinjiang Municipality, China.</title>
        <authorList>
            <person name="Wang H."/>
        </authorList>
    </citation>
    <scope>NUCLEOTIDE SEQUENCE [LARGE SCALE GENOMIC DNA]</scope>
    <source>
        <strain evidence="1">B2</strain>
    </source>
</reference>
<dbReference type="KEGG" id="mass:CR152_18965"/>